<accession>A0A9Q0K710</accession>
<name>A0A9Q0K710_9MAGN</name>
<dbReference type="GO" id="GO:0015297">
    <property type="term" value="F:antiporter activity"/>
    <property type="evidence" value="ECO:0007669"/>
    <property type="project" value="InterPro"/>
</dbReference>
<keyword evidence="3" id="KW-1185">Reference proteome</keyword>
<keyword evidence="1" id="KW-0472">Membrane</keyword>
<reference evidence="2" key="1">
    <citation type="journal article" date="2023" name="Plant J.">
        <title>The genome of the king protea, Protea cynaroides.</title>
        <authorList>
            <person name="Chang J."/>
            <person name="Duong T.A."/>
            <person name="Schoeman C."/>
            <person name="Ma X."/>
            <person name="Roodt D."/>
            <person name="Barker N."/>
            <person name="Li Z."/>
            <person name="Van de Peer Y."/>
            <person name="Mizrachi E."/>
        </authorList>
    </citation>
    <scope>NUCLEOTIDE SEQUENCE</scope>
    <source>
        <tissue evidence="2">Young leaves</tissue>
    </source>
</reference>
<feature type="transmembrane region" description="Helical" evidence="1">
    <location>
        <begin position="63"/>
        <end position="87"/>
    </location>
</feature>
<keyword evidence="1" id="KW-1133">Transmembrane helix</keyword>
<evidence type="ECO:0000313" key="3">
    <source>
        <dbReference type="Proteomes" id="UP001141806"/>
    </source>
</evidence>
<comment type="caution">
    <text evidence="2">The sequence shown here is derived from an EMBL/GenBank/DDBJ whole genome shotgun (WGS) entry which is preliminary data.</text>
</comment>
<keyword evidence="1" id="KW-0812">Transmembrane</keyword>
<dbReference type="Proteomes" id="UP001141806">
    <property type="component" value="Unassembled WGS sequence"/>
</dbReference>
<dbReference type="EMBL" id="JAMYWD010000008">
    <property type="protein sequence ID" value="KAJ4964488.1"/>
    <property type="molecule type" value="Genomic_DNA"/>
</dbReference>
<dbReference type="PANTHER" id="PTHR43269:SF2">
    <property type="entry name" value="SODIUM_PROTON ANTIPORTER 1-RELATED"/>
    <property type="match status" value="1"/>
</dbReference>
<feature type="transmembrane region" description="Helical" evidence="1">
    <location>
        <begin position="20"/>
        <end position="42"/>
    </location>
</feature>
<evidence type="ECO:0000256" key="1">
    <source>
        <dbReference type="SAM" id="Phobius"/>
    </source>
</evidence>
<sequence length="108" mass="11751">MGLESAGLLRELANYLDAHIPNIELIASVIGVVSAIIDNVPLQQRWECSAAGVAYMSVEKGDFFWYLWKVNGFTFACYTAGIVAYLATHNLHLSPPTALAQVPFFSGS</sequence>
<dbReference type="AlphaFoldDB" id="A0A9Q0K710"/>
<dbReference type="OrthoDB" id="2865258at2759"/>
<dbReference type="GO" id="GO:0006814">
    <property type="term" value="P:sodium ion transport"/>
    <property type="evidence" value="ECO:0007669"/>
    <property type="project" value="InterPro"/>
</dbReference>
<dbReference type="PANTHER" id="PTHR43269">
    <property type="entry name" value="SODIUM/PROTON ANTIPORTER 1-RELATED"/>
    <property type="match status" value="1"/>
</dbReference>
<proteinExistence type="predicted"/>
<protein>
    <submittedName>
        <fullName evidence="2">Uncharacterized protein</fullName>
    </submittedName>
</protein>
<evidence type="ECO:0000313" key="2">
    <source>
        <dbReference type="EMBL" id="KAJ4964488.1"/>
    </source>
</evidence>
<organism evidence="2 3">
    <name type="scientific">Protea cynaroides</name>
    <dbReference type="NCBI Taxonomy" id="273540"/>
    <lineage>
        <taxon>Eukaryota</taxon>
        <taxon>Viridiplantae</taxon>
        <taxon>Streptophyta</taxon>
        <taxon>Embryophyta</taxon>
        <taxon>Tracheophyta</taxon>
        <taxon>Spermatophyta</taxon>
        <taxon>Magnoliopsida</taxon>
        <taxon>Proteales</taxon>
        <taxon>Proteaceae</taxon>
        <taxon>Protea</taxon>
    </lineage>
</organism>
<dbReference type="InterPro" id="IPR045016">
    <property type="entry name" value="NhaD-like"/>
</dbReference>
<gene>
    <name evidence="2" type="ORF">NE237_024427</name>
</gene>